<evidence type="ECO:0000256" key="6">
    <source>
        <dbReference type="PROSITE-ProRule" id="PRU00339"/>
    </source>
</evidence>
<evidence type="ECO:0000256" key="5">
    <source>
        <dbReference type="ARBA" id="ARBA00023004"/>
    </source>
</evidence>
<dbReference type="PANTHER" id="PTHR35038">
    <property type="entry name" value="DISSIMILATORY SULFITE REDUCTASE SIRA"/>
    <property type="match status" value="1"/>
</dbReference>
<dbReference type="Gene3D" id="1.25.40.10">
    <property type="entry name" value="Tetratricopeptide repeat domain"/>
    <property type="match status" value="1"/>
</dbReference>
<reference evidence="10 11" key="1">
    <citation type="submission" date="2023-04" db="EMBL/GenBank/DDBJ databases">
        <title>Marinobulbifer ophiurae gen. nov., sp. Nov., isolate from tissue of brittle star Ophioplocus japonicus.</title>
        <authorList>
            <person name="Kawano K."/>
            <person name="Sawayama S."/>
            <person name="Nakagawa S."/>
        </authorList>
    </citation>
    <scope>NUCLEOTIDE SEQUENCE [LARGE SCALE GENOMIC DNA]</scope>
    <source>
        <strain evidence="10 11">NKW57</strain>
    </source>
</reference>
<dbReference type="InterPro" id="IPR009056">
    <property type="entry name" value="Cyt_c-like_dom"/>
</dbReference>
<sequence length="717" mass="79347">MLRLRSPIFVLSVLLSSLATAQEYVGSEACASCHMDTYKTWQGSHHQRAMAPPDAQSVRGIFDGREVPLDGVTYRFEQQEGRYLITDVAQDKTWVVRYTFGDTPLQQYLLEGERGALQAFGLAWDSRPQSEGGQRWFDLYPKRHLKPGDYEHWQSRGQTWNHMCADCHSTNLQTDFNAETGEYRTTYSEVSVGCEACHGPGSLHAKDPTRALPVKPGGGLQWAFREGEAIARVVQAALAPAGEMAGNPHAQQLEQCGQCHARRQRIHPDPVAGSQLDSFTPALLREDLYFPDGQILEEVFVYGSFLQSKMYQAGVVCTDCHNPHSGEVKVEGDGLCAQCHDLGTYAQAEHHLHKPVAGVQCVDCHMPERTYMVVDPRRDHRFHIPRPALAASGVPQPCTTCHTDRDASWAAEVLERKPGARKETVQQHLLSSDPEALLALVQDDAMPAITRATAMSRLRGYPPARPSLSSLLEAEDPLLRMGAVRAMSGNLQPQDAADIGALLDDPARAVRMEAARALAPHHKGMGRTIKQKFSAALADYVAAQALNNHFPESHYNLGLMHAEMGQRQKAIESFRLALKLEQDFTPARQALAQALQRSGDGAAAESLLREGLRAEPRNAALHHQLGLVLVGQKKYPQAVQSLRKARDISGNLQYAYVYAIALHSTGKIDAAIRELKTLADQQQYTPETLYALVSMLMESGRHQEAEFYADIYESLAR</sequence>
<dbReference type="PROSITE" id="PS50005">
    <property type="entry name" value="TPR"/>
    <property type="match status" value="1"/>
</dbReference>
<evidence type="ECO:0000256" key="4">
    <source>
        <dbReference type="ARBA" id="ARBA00022803"/>
    </source>
</evidence>
<keyword evidence="3" id="KW-0677">Repeat</keyword>
<gene>
    <name evidence="10" type="ORF">MNKW57_01370</name>
</gene>
<dbReference type="RefSeq" id="WP_285762345.1">
    <property type="nucleotide sequence ID" value="NZ_BSYJ01000001.1"/>
</dbReference>
<evidence type="ECO:0000256" key="2">
    <source>
        <dbReference type="ARBA" id="ARBA00022729"/>
    </source>
</evidence>
<organism evidence="10 11">
    <name type="scientific">Biformimicrobium ophioploci</name>
    <dbReference type="NCBI Taxonomy" id="3036711"/>
    <lineage>
        <taxon>Bacteria</taxon>
        <taxon>Pseudomonadati</taxon>
        <taxon>Pseudomonadota</taxon>
        <taxon>Gammaproteobacteria</taxon>
        <taxon>Cellvibrionales</taxon>
        <taxon>Microbulbiferaceae</taxon>
        <taxon>Biformimicrobium</taxon>
    </lineage>
</organism>
<dbReference type="InterPro" id="IPR010177">
    <property type="entry name" value="Paired_CXXCH_1"/>
</dbReference>
<dbReference type="SUPFAM" id="SSF48452">
    <property type="entry name" value="TPR-like"/>
    <property type="match status" value="1"/>
</dbReference>
<keyword evidence="1 7" id="KW-0479">Metal-binding</keyword>
<dbReference type="InterPro" id="IPR011990">
    <property type="entry name" value="TPR-like_helical_dom_sf"/>
</dbReference>
<dbReference type="InterPro" id="IPR019734">
    <property type="entry name" value="TPR_rpt"/>
</dbReference>
<evidence type="ECO:0000313" key="11">
    <source>
        <dbReference type="Proteomes" id="UP001224392"/>
    </source>
</evidence>
<dbReference type="Pfam" id="PF07719">
    <property type="entry name" value="TPR_2"/>
    <property type="match status" value="1"/>
</dbReference>
<dbReference type="Pfam" id="PF09699">
    <property type="entry name" value="Paired_CXXCH_1"/>
    <property type="match status" value="1"/>
</dbReference>
<dbReference type="PANTHER" id="PTHR35038:SF8">
    <property type="entry name" value="C-TYPE POLYHEME CYTOCHROME OMCC"/>
    <property type="match status" value="1"/>
</dbReference>
<accession>A0ABQ6LUS4</accession>
<dbReference type="PROSITE" id="PS51007">
    <property type="entry name" value="CYTC"/>
    <property type="match status" value="1"/>
</dbReference>
<dbReference type="InterPro" id="IPR023155">
    <property type="entry name" value="Cyt_c-552/4"/>
</dbReference>
<evidence type="ECO:0000256" key="8">
    <source>
        <dbReference type="SAM" id="SignalP"/>
    </source>
</evidence>
<name>A0ABQ6LUS4_9GAMM</name>
<dbReference type="InterPro" id="IPR036280">
    <property type="entry name" value="Multihaem_cyt_sf"/>
</dbReference>
<dbReference type="EMBL" id="BSYJ01000001">
    <property type="protein sequence ID" value="GMG85816.1"/>
    <property type="molecule type" value="Genomic_DNA"/>
</dbReference>
<keyword evidence="5 7" id="KW-0408">Iron</keyword>
<dbReference type="Pfam" id="PF13435">
    <property type="entry name" value="Cytochrome_C554"/>
    <property type="match status" value="2"/>
</dbReference>
<comment type="caution">
    <text evidence="10">The sequence shown here is derived from an EMBL/GenBank/DDBJ whole genome shotgun (WGS) entry which is preliminary data.</text>
</comment>
<dbReference type="InterPro" id="IPR051829">
    <property type="entry name" value="Multiheme_Cytochr_ET"/>
</dbReference>
<keyword evidence="11" id="KW-1185">Reference proteome</keyword>
<evidence type="ECO:0000256" key="1">
    <source>
        <dbReference type="ARBA" id="ARBA00022723"/>
    </source>
</evidence>
<dbReference type="SUPFAM" id="SSF48371">
    <property type="entry name" value="ARM repeat"/>
    <property type="match status" value="1"/>
</dbReference>
<feature type="repeat" description="TPR" evidence="6">
    <location>
        <begin position="551"/>
        <end position="584"/>
    </location>
</feature>
<evidence type="ECO:0000256" key="7">
    <source>
        <dbReference type="PROSITE-ProRule" id="PRU00433"/>
    </source>
</evidence>
<proteinExistence type="predicted"/>
<dbReference type="Gene3D" id="1.10.1130.10">
    <property type="entry name" value="Flavocytochrome C3, Chain A"/>
    <property type="match status" value="2"/>
</dbReference>
<dbReference type="Pfam" id="PF13432">
    <property type="entry name" value="TPR_16"/>
    <property type="match status" value="1"/>
</dbReference>
<keyword evidence="7" id="KW-0349">Heme</keyword>
<evidence type="ECO:0000256" key="3">
    <source>
        <dbReference type="ARBA" id="ARBA00022737"/>
    </source>
</evidence>
<evidence type="ECO:0000259" key="9">
    <source>
        <dbReference type="PROSITE" id="PS51007"/>
    </source>
</evidence>
<feature type="chain" id="PRO_5046812732" evidence="8">
    <location>
        <begin position="22"/>
        <end position="717"/>
    </location>
</feature>
<keyword evidence="4 6" id="KW-0802">TPR repeat</keyword>
<protein>
    <submittedName>
        <fullName evidence="10">Tetratricopeptide repeat protein</fullName>
    </submittedName>
</protein>
<feature type="domain" description="Cytochrome c" evidence="9">
    <location>
        <begin position="321"/>
        <end position="507"/>
    </location>
</feature>
<dbReference type="SMART" id="SM00028">
    <property type="entry name" value="TPR"/>
    <property type="match status" value="4"/>
</dbReference>
<dbReference type="Proteomes" id="UP001224392">
    <property type="component" value="Unassembled WGS sequence"/>
</dbReference>
<dbReference type="SUPFAM" id="SSF48695">
    <property type="entry name" value="Multiheme cytochromes"/>
    <property type="match status" value="1"/>
</dbReference>
<keyword evidence="2 8" id="KW-0732">Signal</keyword>
<feature type="signal peptide" evidence="8">
    <location>
        <begin position="1"/>
        <end position="21"/>
    </location>
</feature>
<evidence type="ECO:0000313" key="10">
    <source>
        <dbReference type="EMBL" id="GMG85816.1"/>
    </source>
</evidence>
<dbReference type="InterPro" id="IPR013105">
    <property type="entry name" value="TPR_2"/>
</dbReference>
<dbReference type="InterPro" id="IPR016024">
    <property type="entry name" value="ARM-type_fold"/>
</dbReference>